<dbReference type="EnsemblPlants" id="AVESA.00010b.r2.7DG1373360.2">
    <property type="protein sequence ID" value="AVESA.00010b.r2.7DG1373360.2.CDS"/>
    <property type="gene ID" value="AVESA.00010b.r2.7DG1373360"/>
</dbReference>
<reference evidence="1" key="2">
    <citation type="submission" date="2025-09" db="UniProtKB">
        <authorList>
            <consortium name="EnsemblPlants"/>
        </authorList>
    </citation>
    <scope>IDENTIFICATION</scope>
</reference>
<proteinExistence type="predicted"/>
<name>A0ACD6AH11_AVESA</name>
<reference evidence="1" key="1">
    <citation type="submission" date="2021-05" db="EMBL/GenBank/DDBJ databases">
        <authorList>
            <person name="Scholz U."/>
            <person name="Mascher M."/>
            <person name="Fiebig A."/>
        </authorList>
    </citation>
    <scope>NUCLEOTIDE SEQUENCE [LARGE SCALE GENOMIC DNA]</scope>
</reference>
<keyword evidence="2" id="KW-1185">Reference proteome</keyword>
<sequence>MFPLLHFLSFFPFAVRAPEAAAARGREPVTRFHSASLHQPVSLPPTLLYPPCEGSSRVLVPDRESVRRYAASLALLGFLLRLRRFWFAVVVDVDFVVRAGNLFDKMLQGCAGRGPPRDAAATSGGGGGGGGGGRDRISDLPDELRHHIFSFMPAWEVVRTSTLSRRWRHIWASAPCLDIHYPCACADEDEADEDGQDWYAQFVKHLLLKRRLSASFDTLRLHWNHHDANTWIAHAVRRNARAIELSGKHHPKLEPEYSIFLYGNLKILQLSHLHMNNDNLSQLCSRCTSLEELELKNVELSAMYIRSTSLKRLTMVRCVIRNGLSVDAPNLVLLRCIRPHNFIPGIENSGSLVTATIMLDDNCLKYTTCPTCANDEDPGHSESQSASDDNRTAGSDAEDSGHSESQSASDDNRSTGSDAEVPGNGDSQSEPADGSDAEDPDNNGHDGEIADVYSSEDDDNSAVSYAEDPENDGEMADVYSGEDDDNSAGSDAGDLDNSDDDDDNDEIAHVYSREDDCYHSPIYGGHGILHSLSNVITMNLSAHYGELVLREELKNCPELKNLRTLSLGEWCMDPDLNSLSSMLEKSPNLENLFIYLEAYSSKDKIYPRERSLTCNNLKVKISYSMRGGSEARRLENFFRAKYGSREKRKAQDEAAKSPAKRRKVQKSRSPEGGQGGRN</sequence>
<accession>A0ACD6AH11</accession>
<protein>
    <submittedName>
        <fullName evidence="1">Uncharacterized protein</fullName>
    </submittedName>
</protein>
<organism evidence="1 2">
    <name type="scientific">Avena sativa</name>
    <name type="common">Oat</name>
    <dbReference type="NCBI Taxonomy" id="4498"/>
    <lineage>
        <taxon>Eukaryota</taxon>
        <taxon>Viridiplantae</taxon>
        <taxon>Streptophyta</taxon>
        <taxon>Embryophyta</taxon>
        <taxon>Tracheophyta</taxon>
        <taxon>Spermatophyta</taxon>
        <taxon>Magnoliopsida</taxon>
        <taxon>Liliopsida</taxon>
        <taxon>Poales</taxon>
        <taxon>Poaceae</taxon>
        <taxon>BOP clade</taxon>
        <taxon>Pooideae</taxon>
        <taxon>Poodae</taxon>
        <taxon>Poeae</taxon>
        <taxon>Poeae Chloroplast Group 1 (Aveneae type)</taxon>
        <taxon>Aveninae</taxon>
        <taxon>Avena</taxon>
    </lineage>
</organism>
<evidence type="ECO:0000313" key="2">
    <source>
        <dbReference type="Proteomes" id="UP001732700"/>
    </source>
</evidence>
<dbReference type="Proteomes" id="UP001732700">
    <property type="component" value="Chromosome 7D"/>
</dbReference>
<evidence type="ECO:0000313" key="1">
    <source>
        <dbReference type="EnsemblPlants" id="AVESA.00010b.r2.7DG1373360.2.CDS"/>
    </source>
</evidence>